<name>A0A3M7ZYE9_9MICO</name>
<dbReference type="EMBL" id="RHHB01000068">
    <property type="protein sequence ID" value="RNB43741.1"/>
    <property type="molecule type" value="Genomic_DNA"/>
</dbReference>
<dbReference type="SUPFAM" id="SSF50475">
    <property type="entry name" value="FMN-binding split barrel"/>
    <property type="match status" value="1"/>
</dbReference>
<dbReference type="OrthoDB" id="7062584at2"/>
<dbReference type="RefSeq" id="WP_122938516.1">
    <property type="nucleotide sequence ID" value="NZ_JBHSNT010000044.1"/>
</dbReference>
<dbReference type="InterPro" id="IPR012349">
    <property type="entry name" value="Split_barrel_FMN-bd"/>
</dbReference>
<dbReference type="AlphaFoldDB" id="A0A3M7ZYE9"/>
<organism evidence="1 2">
    <name type="scientific">Agromyces tardus</name>
    <dbReference type="NCBI Taxonomy" id="2583849"/>
    <lineage>
        <taxon>Bacteria</taxon>
        <taxon>Bacillati</taxon>
        <taxon>Actinomycetota</taxon>
        <taxon>Actinomycetes</taxon>
        <taxon>Micrococcales</taxon>
        <taxon>Microbacteriaceae</taxon>
        <taxon>Agromyces</taxon>
    </lineage>
</organism>
<dbReference type="Gene3D" id="2.30.110.10">
    <property type="entry name" value="Electron Transport, Fmn-binding Protein, Chain A"/>
    <property type="match status" value="1"/>
</dbReference>
<comment type="caution">
    <text evidence="1">The sequence shown here is derived from an EMBL/GenBank/DDBJ whole genome shotgun (WGS) entry which is preliminary data.</text>
</comment>
<accession>A0A3M7ZYE9</accession>
<dbReference type="Proteomes" id="UP000275048">
    <property type="component" value="Unassembled WGS sequence"/>
</dbReference>
<dbReference type="Pfam" id="PF12900">
    <property type="entry name" value="Pyridox_ox_2"/>
    <property type="match status" value="1"/>
</dbReference>
<proteinExistence type="predicted"/>
<reference evidence="1 2" key="1">
    <citation type="submission" date="2018-10" db="EMBL/GenBank/DDBJ databases">
        <title>Isolation, diversity and antibacterial activity of antinobacteria from the wheat rhizosphere soil.</title>
        <authorList>
            <person name="Sun T."/>
        </authorList>
    </citation>
    <scope>NUCLEOTIDE SEQUENCE [LARGE SCALE GENOMIC DNA]</scope>
    <source>
        <strain evidence="1 2">SJ-23</strain>
    </source>
</reference>
<gene>
    <name evidence="1" type="ORF">EDM22_18270</name>
</gene>
<keyword evidence="2" id="KW-1185">Reference proteome</keyword>
<evidence type="ECO:0000313" key="1">
    <source>
        <dbReference type="EMBL" id="RNB43741.1"/>
    </source>
</evidence>
<sequence length="151" mass="16549">MSDGAGDHPPTRALTEEECWERIAAAPFGRIAMAAAGDVDIFPVNHKVDDGTIVFRTSAGTKLVELTIHERVAFEVDGFTDADAFSVVVKGHAAELDHSWDIEHAERLGVQPWAPEVKDRWVRITPTEVHGRMFRRGASGTIEDPTQSSSD</sequence>
<protein>
    <submittedName>
        <fullName evidence="1">Pyridoxamine 5'-phosphate oxidase family protein</fullName>
    </submittedName>
</protein>
<evidence type="ECO:0000313" key="2">
    <source>
        <dbReference type="Proteomes" id="UP000275048"/>
    </source>
</evidence>
<dbReference type="InterPro" id="IPR024747">
    <property type="entry name" value="Pyridox_Oxase-rel"/>
</dbReference>